<dbReference type="EMBL" id="JAPEUV010000229">
    <property type="protein sequence ID" value="KAJ4330080.1"/>
    <property type="molecule type" value="Genomic_DNA"/>
</dbReference>
<feature type="transmembrane region" description="Helical" evidence="6">
    <location>
        <begin position="93"/>
        <end position="113"/>
    </location>
</feature>
<protein>
    <recommendedName>
        <fullName evidence="7">Rhodopsin domain-containing protein</fullName>
    </recommendedName>
</protein>
<feature type="transmembrane region" description="Helical" evidence="6">
    <location>
        <begin position="125"/>
        <end position="148"/>
    </location>
</feature>
<organism evidence="8 9">
    <name type="scientific">Didymella glomerata</name>
    <dbReference type="NCBI Taxonomy" id="749621"/>
    <lineage>
        <taxon>Eukaryota</taxon>
        <taxon>Fungi</taxon>
        <taxon>Dikarya</taxon>
        <taxon>Ascomycota</taxon>
        <taxon>Pezizomycotina</taxon>
        <taxon>Dothideomycetes</taxon>
        <taxon>Pleosporomycetidae</taxon>
        <taxon>Pleosporales</taxon>
        <taxon>Pleosporineae</taxon>
        <taxon>Didymellaceae</taxon>
        <taxon>Didymella</taxon>
    </lineage>
</organism>
<dbReference type="Pfam" id="PF20684">
    <property type="entry name" value="Fung_rhodopsin"/>
    <property type="match status" value="1"/>
</dbReference>
<dbReference type="OrthoDB" id="61113at2759"/>
<keyword evidence="2 6" id="KW-0812">Transmembrane</keyword>
<dbReference type="AlphaFoldDB" id="A0A9W8WQJ2"/>
<evidence type="ECO:0000313" key="8">
    <source>
        <dbReference type="EMBL" id="KAJ4330080.1"/>
    </source>
</evidence>
<feature type="transmembrane region" description="Helical" evidence="6">
    <location>
        <begin position="168"/>
        <end position="194"/>
    </location>
</feature>
<comment type="caution">
    <text evidence="8">The sequence shown here is derived from an EMBL/GenBank/DDBJ whole genome shotgun (WGS) entry which is preliminary data.</text>
</comment>
<keyword evidence="3 6" id="KW-1133">Transmembrane helix</keyword>
<accession>A0A9W8WQJ2</accession>
<dbReference type="PANTHER" id="PTHR33048">
    <property type="entry name" value="PTH11-LIKE INTEGRAL MEMBRANE PROTEIN (AFU_ORTHOLOGUE AFUA_5G11245)"/>
    <property type="match status" value="1"/>
</dbReference>
<evidence type="ECO:0000256" key="1">
    <source>
        <dbReference type="ARBA" id="ARBA00004141"/>
    </source>
</evidence>
<reference evidence="8" key="1">
    <citation type="submission" date="2022-10" db="EMBL/GenBank/DDBJ databases">
        <title>Tapping the CABI collections for fungal endophytes: first genome assemblies for Collariella, Neodidymelliopsis, Ascochyta clinopodiicola, Didymella pomorum, Didymosphaeria variabile, Neocosmospora piperis and Neocucurbitaria cava.</title>
        <authorList>
            <person name="Hill R."/>
        </authorList>
    </citation>
    <scope>NUCLEOTIDE SEQUENCE</scope>
    <source>
        <strain evidence="8">IMI 360193</strain>
    </source>
</reference>
<dbReference type="Proteomes" id="UP001140562">
    <property type="component" value="Unassembled WGS sequence"/>
</dbReference>
<name>A0A9W8WQJ2_9PLEO</name>
<dbReference type="InterPro" id="IPR052337">
    <property type="entry name" value="SAT4-like"/>
</dbReference>
<feature type="transmembrane region" description="Helical" evidence="6">
    <location>
        <begin position="39"/>
        <end position="59"/>
    </location>
</feature>
<comment type="similarity">
    <text evidence="5">Belongs to the SAT4 family.</text>
</comment>
<evidence type="ECO:0000256" key="5">
    <source>
        <dbReference type="ARBA" id="ARBA00038359"/>
    </source>
</evidence>
<evidence type="ECO:0000256" key="3">
    <source>
        <dbReference type="ARBA" id="ARBA00022989"/>
    </source>
</evidence>
<evidence type="ECO:0000256" key="4">
    <source>
        <dbReference type="ARBA" id="ARBA00023136"/>
    </source>
</evidence>
<dbReference type="GO" id="GO:0016020">
    <property type="term" value="C:membrane"/>
    <property type="evidence" value="ECO:0007669"/>
    <property type="project" value="UniProtKB-SubCell"/>
</dbReference>
<feature type="transmembrane region" description="Helical" evidence="6">
    <location>
        <begin position="6"/>
        <end position="27"/>
    </location>
</feature>
<proteinExistence type="inferred from homology"/>
<dbReference type="InterPro" id="IPR049326">
    <property type="entry name" value="Rhodopsin_dom_fungi"/>
</dbReference>
<comment type="subcellular location">
    <subcellularLocation>
        <location evidence="1">Membrane</location>
        <topology evidence="1">Multi-pass membrane protein</topology>
    </subcellularLocation>
</comment>
<keyword evidence="4 6" id="KW-0472">Membrane</keyword>
<dbReference type="PANTHER" id="PTHR33048:SF47">
    <property type="entry name" value="INTEGRAL MEMBRANE PROTEIN-RELATED"/>
    <property type="match status" value="1"/>
</dbReference>
<sequence>MKWFYVANAAYTSTTVCIKLSLLCQYLRLWSNGYRRHVTIVLIVLVALWGSAFQFLAWFPCFPIKGFWDKQMDPPAKCYGFGYRTTDEAKATLLAFAGSNMFLDLMIFMVPLTEYFRPNLKRQQVTALTGLFAVGSIVVLMAVLRLWSGLEYNNRGVLMYDYTFWLPKVGIIVSEVLIIAYYAQVLIFSCLGLMAGENMDGKSFYIDARSAQSKTLPKPLAAQVLRKSWGGTPLGD</sequence>
<evidence type="ECO:0000259" key="7">
    <source>
        <dbReference type="Pfam" id="PF20684"/>
    </source>
</evidence>
<evidence type="ECO:0000256" key="6">
    <source>
        <dbReference type="SAM" id="Phobius"/>
    </source>
</evidence>
<keyword evidence="9" id="KW-1185">Reference proteome</keyword>
<evidence type="ECO:0000313" key="9">
    <source>
        <dbReference type="Proteomes" id="UP001140562"/>
    </source>
</evidence>
<evidence type="ECO:0000256" key="2">
    <source>
        <dbReference type="ARBA" id="ARBA00022692"/>
    </source>
</evidence>
<feature type="domain" description="Rhodopsin" evidence="7">
    <location>
        <begin position="3"/>
        <end position="154"/>
    </location>
</feature>
<gene>
    <name evidence="8" type="ORF">N0V87_010311</name>
</gene>